<gene>
    <name evidence="2" type="ORF">RsY01_127</name>
</gene>
<dbReference type="AlphaFoldDB" id="A0A224WW14"/>
<sequence length="259" mass="28676">MTHKRKMMIGALLLILGTLAALVIWQFEKPGSLVWENGFQYQMQQTMMGKTYTHDLPADASKITALEINVKDTAVKVIQGDKFEVTTHSLSSKNSSKVSFDQGRLTVQDSGSEHTILNFGLGFVTNPTQMIIRIPKTQDLVTLVVKSRNGELEFDHIASQTAEITAGNGEMTFEHSEFDTLRATSVNGDIQLKQTEIAHGGKITNQNGDIAIKASRLPAFYAKTRWGDKELDTPHQLSQTSQSEAKLIIINQNGDLEIE</sequence>
<evidence type="ECO:0000259" key="1">
    <source>
        <dbReference type="Pfam" id="PF13349"/>
    </source>
</evidence>
<organism evidence="2 3">
    <name type="scientific">Pseudolactococcus reticulitermitis</name>
    <dbReference type="NCBI Taxonomy" id="2025039"/>
    <lineage>
        <taxon>Bacteria</taxon>
        <taxon>Bacillati</taxon>
        <taxon>Bacillota</taxon>
        <taxon>Bacilli</taxon>
        <taxon>Lactobacillales</taxon>
        <taxon>Streptococcaceae</taxon>
        <taxon>Pseudolactococcus</taxon>
    </lineage>
</organism>
<dbReference type="OrthoDB" id="2243798at2"/>
<dbReference type="Proteomes" id="UP000218689">
    <property type="component" value="Unassembled WGS sequence"/>
</dbReference>
<reference evidence="3" key="1">
    <citation type="submission" date="2017-08" db="EMBL/GenBank/DDBJ databases">
        <title>Draft genome sequence of Lactococcus sp. strain Rs-Y01, isolated from the gut of the lower termite Reticulitermes speratus.</title>
        <authorList>
            <person name="Ohkuma M."/>
            <person name="Yuki M."/>
        </authorList>
    </citation>
    <scope>NUCLEOTIDE SEQUENCE [LARGE SCALE GENOMIC DNA]</scope>
    <source>
        <strain evidence="3">Rs-Y01</strain>
    </source>
</reference>
<proteinExistence type="predicted"/>
<evidence type="ECO:0000313" key="3">
    <source>
        <dbReference type="Proteomes" id="UP000218689"/>
    </source>
</evidence>
<accession>A0A224WW14</accession>
<feature type="domain" description="DUF4097" evidence="1">
    <location>
        <begin position="63"/>
        <end position="231"/>
    </location>
</feature>
<dbReference type="RefSeq" id="WP_094783636.1">
    <property type="nucleotide sequence ID" value="NZ_BEDT01000001.1"/>
</dbReference>
<evidence type="ECO:0000313" key="2">
    <source>
        <dbReference type="EMBL" id="GAX46548.1"/>
    </source>
</evidence>
<dbReference type="Pfam" id="PF13349">
    <property type="entry name" value="DUF4097"/>
    <property type="match status" value="1"/>
</dbReference>
<name>A0A224WW14_9LACT</name>
<protein>
    <recommendedName>
        <fullName evidence="1">DUF4097 domain-containing protein</fullName>
    </recommendedName>
</protein>
<comment type="caution">
    <text evidence="2">The sequence shown here is derived from an EMBL/GenBank/DDBJ whole genome shotgun (WGS) entry which is preliminary data.</text>
</comment>
<dbReference type="EMBL" id="BEDT01000001">
    <property type="protein sequence ID" value="GAX46548.1"/>
    <property type="molecule type" value="Genomic_DNA"/>
</dbReference>
<dbReference type="InterPro" id="IPR025164">
    <property type="entry name" value="Toastrack_DUF4097"/>
</dbReference>
<keyword evidence="3" id="KW-1185">Reference proteome</keyword>